<feature type="region of interest" description="Disordered" evidence="1">
    <location>
        <begin position="136"/>
        <end position="280"/>
    </location>
</feature>
<evidence type="ECO:0000313" key="3">
    <source>
        <dbReference type="EMBL" id="ABJ06721.1"/>
    </source>
</evidence>
<gene>
    <name evidence="3" type="ordered locus">RPE_2784</name>
</gene>
<evidence type="ECO:0000256" key="1">
    <source>
        <dbReference type="SAM" id="MobiDB-lite"/>
    </source>
</evidence>
<dbReference type="eggNOG" id="COG3170">
    <property type="taxonomic scope" value="Bacteria"/>
</dbReference>
<dbReference type="EMBL" id="CP000463">
    <property type="protein sequence ID" value="ABJ06721.1"/>
    <property type="molecule type" value="Genomic_DNA"/>
</dbReference>
<feature type="transmembrane region" description="Helical" evidence="2">
    <location>
        <begin position="34"/>
        <end position="55"/>
    </location>
</feature>
<reference evidence="3" key="1">
    <citation type="submission" date="2006-09" db="EMBL/GenBank/DDBJ databases">
        <title>Complete sequence of Rhodopseudomonas palustris BisA53.</title>
        <authorList>
            <consortium name="US DOE Joint Genome Institute"/>
            <person name="Copeland A."/>
            <person name="Lucas S."/>
            <person name="Lapidus A."/>
            <person name="Barry K."/>
            <person name="Detter J.C."/>
            <person name="Glavina del Rio T."/>
            <person name="Hammon N."/>
            <person name="Israni S."/>
            <person name="Dalin E."/>
            <person name="Tice H."/>
            <person name="Pitluck S."/>
            <person name="Chain P."/>
            <person name="Malfatti S."/>
            <person name="Shin M."/>
            <person name="Vergez L."/>
            <person name="Schmutz J."/>
            <person name="Larimer F."/>
            <person name="Land M."/>
            <person name="Hauser L."/>
            <person name="Pelletier D.A."/>
            <person name="Kyrpides N."/>
            <person name="Kim E."/>
            <person name="Harwood C.S."/>
            <person name="Oda Y."/>
            <person name="Richardson P."/>
        </authorList>
    </citation>
    <scope>NUCLEOTIDE SEQUENCE [LARGE SCALE GENOMIC DNA]</scope>
    <source>
        <strain evidence="3">BisA53</strain>
    </source>
</reference>
<protein>
    <recommendedName>
        <fullName evidence="4">SPOR domain-containing protein</fullName>
    </recommendedName>
</protein>
<keyword evidence="2" id="KW-0472">Membrane</keyword>
<name>Q07MW3_RHOP5</name>
<dbReference type="AlphaFoldDB" id="Q07MW3"/>
<dbReference type="PANTHER" id="PTHR45691">
    <property type="entry name" value="PROTEIN DIAPHANOUS"/>
    <property type="match status" value="1"/>
</dbReference>
<keyword evidence="2" id="KW-0812">Transmembrane</keyword>
<feature type="compositionally biased region" description="Low complexity" evidence="1">
    <location>
        <begin position="184"/>
        <end position="199"/>
    </location>
</feature>
<feature type="region of interest" description="Disordered" evidence="1">
    <location>
        <begin position="410"/>
        <end position="465"/>
    </location>
</feature>
<dbReference type="KEGG" id="rpe:RPE_2784"/>
<keyword evidence="2" id="KW-1133">Transmembrane helix</keyword>
<proteinExistence type="predicted"/>
<organism evidence="3">
    <name type="scientific">Rhodopseudomonas palustris (strain BisA53)</name>
    <dbReference type="NCBI Taxonomy" id="316055"/>
    <lineage>
        <taxon>Bacteria</taxon>
        <taxon>Pseudomonadati</taxon>
        <taxon>Pseudomonadota</taxon>
        <taxon>Alphaproteobacteria</taxon>
        <taxon>Hyphomicrobiales</taxon>
        <taxon>Nitrobacteraceae</taxon>
        <taxon>Rhodopseudomonas</taxon>
    </lineage>
</organism>
<sequence>MARNRDDLADSLNTEAGRGLFGLVAEEEDLDRRALWRLGSWAVGSIAALVLAIMVSQSSIQGRQDQGVAGDLARQAQQIQRLTKEAQAEVTRLGAAIETLNGDRDRLFSRVTVVEQHLESVTGSIARQVAAFKPQSPTASAAAESPAAAQPPQPAAKAGPPPATVPAETDAAHKTSRDAAPRSAPATTAGHAAATAPPAIEAPPPKPAPAATAPSPAEQAPEKIVAEAPPAKPMADPASLPAKPPPQALTSKSMLAPPDPSAGKLLEPPTPPAAAAAAPAEPTSAAVSAAPPSASQALAALPVVASTAESDAAPPLPLPSVPTQRTEFGIDLGGANSLDGLRSIWQRLTKANKTLGALQPIVMVKERGAGMQLRLVAGPIEDAATAAKLCAGMAAANYFCETTLYDGQRLSMPAPRPIRKRTSNSTSRLPPPEPEAPPPPLPPPQASAPPPQQPHSALLSLLGVH</sequence>
<feature type="compositionally biased region" description="Basic and acidic residues" evidence="1">
    <location>
        <begin position="170"/>
        <end position="180"/>
    </location>
</feature>
<dbReference type="GO" id="GO:0030041">
    <property type="term" value="P:actin filament polymerization"/>
    <property type="evidence" value="ECO:0007669"/>
    <property type="project" value="TreeGrafter"/>
</dbReference>
<dbReference type="GO" id="GO:0005884">
    <property type="term" value="C:actin filament"/>
    <property type="evidence" value="ECO:0007669"/>
    <property type="project" value="TreeGrafter"/>
</dbReference>
<evidence type="ECO:0000256" key="2">
    <source>
        <dbReference type="SAM" id="Phobius"/>
    </source>
</evidence>
<dbReference type="InterPro" id="IPR051412">
    <property type="entry name" value="Formin_Homology_Diaphanous_sf"/>
</dbReference>
<dbReference type="HOGENOM" id="CLU_586186_0_0_5"/>
<feature type="compositionally biased region" description="Low complexity" evidence="1">
    <location>
        <begin position="454"/>
        <end position="465"/>
    </location>
</feature>
<dbReference type="STRING" id="316055.RPE_2784"/>
<accession>Q07MW3</accession>
<feature type="compositionally biased region" description="Pro residues" evidence="1">
    <location>
        <begin position="149"/>
        <end position="164"/>
    </location>
</feature>
<feature type="compositionally biased region" description="Low complexity" evidence="1">
    <location>
        <begin position="136"/>
        <end position="148"/>
    </location>
</feature>
<feature type="compositionally biased region" description="Low complexity" evidence="1">
    <location>
        <begin position="209"/>
        <end position="219"/>
    </location>
</feature>
<dbReference type="OrthoDB" id="8256189at2"/>
<evidence type="ECO:0008006" key="4">
    <source>
        <dbReference type="Google" id="ProtNLM"/>
    </source>
</evidence>
<feature type="compositionally biased region" description="Pro residues" evidence="1">
    <location>
        <begin position="429"/>
        <end position="453"/>
    </location>
</feature>
<dbReference type="PANTHER" id="PTHR45691:SF6">
    <property type="entry name" value="PROTEIN DIAPHANOUS"/>
    <property type="match status" value="1"/>
</dbReference>